<dbReference type="EMBL" id="CP002745">
    <property type="protein sequence ID" value="AEK62899.1"/>
    <property type="molecule type" value="Genomic_DNA"/>
</dbReference>
<proteinExistence type="predicted"/>
<dbReference type="Gene3D" id="3.30.160.100">
    <property type="entry name" value="Ribosome hibernation promotion factor-like"/>
    <property type="match status" value="1"/>
</dbReference>
<gene>
    <name evidence="1" type="ordered locus">CFU_3074</name>
</gene>
<keyword evidence="2" id="KW-1185">Reference proteome</keyword>
<dbReference type="SUPFAM" id="SSF69754">
    <property type="entry name" value="Ribosome binding protein Y (YfiA homologue)"/>
    <property type="match status" value="1"/>
</dbReference>
<dbReference type="Pfam" id="PF02482">
    <property type="entry name" value="Ribosomal_S30AE"/>
    <property type="match status" value="1"/>
</dbReference>
<reference evidence="1 2" key="3">
    <citation type="journal article" date="2008" name="FEMS Microbiol. Ecol.">
        <title>Identification and characterization of genes underlying chitinolysis in Collimonas fungivorans Ter331.</title>
        <authorList>
            <person name="Fritsche K."/>
            <person name="de Boer W."/>
            <person name="Gerards S."/>
            <person name="van den Berg M."/>
            <person name="van Veen J.A."/>
            <person name="Leveau J.H."/>
        </authorList>
    </citation>
    <scope>NUCLEOTIDE SEQUENCE [LARGE SCALE GENOMIC DNA]</scope>
    <source>
        <strain evidence="1 2">Ter331</strain>
    </source>
</reference>
<dbReference type="Proteomes" id="UP000008392">
    <property type="component" value="Chromosome"/>
</dbReference>
<protein>
    <recommendedName>
        <fullName evidence="3">Sigma 54 modulation / S30EA ribosomal family protein</fullName>
    </recommendedName>
</protein>
<dbReference type="KEGG" id="cfu:CFU_3074"/>
<dbReference type="InterPro" id="IPR036567">
    <property type="entry name" value="RHF-like"/>
</dbReference>
<dbReference type="STRING" id="1005048.CFU_3074"/>
<evidence type="ECO:0000313" key="1">
    <source>
        <dbReference type="EMBL" id="AEK62899.1"/>
    </source>
</evidence>
<reference evidence="1 2" key="2">
    <citation type="journal article" date="2006" name="J. Microbiol. Methods">
        <title>Genomic flank-sequencing of plasposon insertion sites for rapid identification of functional genes.</title>
        <authorList>
            <person name="Leveau J.H."/>
            <person name="Gerards S."/>
            <person name="Fritsche K."/>
            <person name="Zondag G."/>
            <person name="van Veen J.A."/>
        </authorList>
    </citation>
    <scope>NUCLEOTIDE SEQUENCE [LARGE SCALE GENOMIC DNA]</scope>
    <source>
        <strain evidence="1 2">Ter331</strain>
    </source>
</reference>
<accession>G0ACM5</accession>
<dbReference type="AlphaFoldDB" id="G0ACM5"/>
<dbReference type="eggNOG" id="COG1544">
    <property type="taxonomic scope" value="Bacteria"/>
</dbReference>
<reference evidence="1 2" key="4">
    <citation type="journal article" date="2010" name="Environ. Microbiol.">
        <title>The bacterial genus Collimonas: mycophagy, weathering and other adaptive solutions to life in oligotrophic soil environments.</title>
        <authorList>
            <person name="Leveau J.H."/>
            <person name="Uroz S."/>
            <person name="de Boer W."/>
        </authorList>
    </citation>
    <scope>NUCLEOTIDE SEQUENCE [LARGE SCALE GENOMIC DNA]</scope>
    <source>
        <strain evidence="1 2">Ter331</strain>
    </source>
</reference>
<dbReference type="HOGENOM" id="CLU_142879_2_0_4"/>
<evidence type="ECO:0000313" key="2">
    <source>
        <dbReference type="Proteomes" id="UP000008392"/>
    </source>
</evidence>
<sequence length="121" mass="13284">MMKPTIAIVATKGVKLSRRLREYVSHRLSLALDRKQYGIQAMKVRISDQNGPKGGIDKHCQIQLTLPGLPTVVVTEKGNDVAAMVDQAAHRAAQAIDRLLSRAKSIRHTKYTVPTSEAALI</sequence>
<reference evidence="2" key="6">
    <citation type="submission" date="2011-05" db="EMBL/GenBank/DDBJ databases">
        <title>Complete sequence of Collimonas fungivorans Ter331.</title>
        <authorList>
            <person name="Leveau J.H."/>
        </authorList>
    </citation>
    <scope>NUCLEOTIDE SEQUENCE [LARGE SCALE GENOMIC DNA]</scope>
    <source>
        <strain evidence="2">Ter331</strain>
    </source>
</reference>
<name>G0ACM5_COLFT</name>
<dbReference type="InterPro" id="IPR003489">
    <property type="entry name" value="RHF/RaiA"/>
</dbReference>
<evidence type="ECO:0008006" key="3">
    <source>
        <dbReference type="Google" id="ProtNLM"/>
    </source>
</evidence>
<reference evidence="1 2" key="1">
    <citation type="journal article" date="2004" name="Environ. Microbiol.">
        <title>Phylogeny-function analysis of (meta)genomic libraries: screening for expression of ribosomal RNA genes by large-insert library fluorescent in situ hybridization (LIL-FISH).</title>
        <authorList>
            <person name="Leveau J.H."/>
            <person name="Gerards S."/>
            <person name="de Boer W."/>
            <person name="van Veen J.A."/>
        </authorList>
    </citation>
    <scope>NUCLEOTIDE SEQUENCE [LARGE SCALE GENOMIC DNA]</scope>
    <source>
        <strain evidence="1 2">Ter331</strain>
    </source>
</reference>
<reference evidence="1 2" key="5">
    <citation type="journal article" date="2011" name="ISME J.">
        <title>Dual transcriptional profiling of a bacterial/fungal confrontation: Collimonas fungivorans versus Aspergillus niger.</title>
        <authorList>
            <person name="Mela F."/>
            <person name="Fritsche K."/>
            <person name="de Boer W."/>
            <person name="van Veen J.A."/>
            <person name="de Graaff L.H."/>
            <person name="van den Berg M."/>
            <person name="Leveau J.H."/>
        </authorList>
    </citation>
    <scope>NUCLEOTIDE SEQUENCE [LARGE SCALE GENOMIC DNA]</scope>
    <source>
        <strain evidence="1 2">Ter331</strain>
    </source>
</reference>
<organism evidence="1 2">
    <name type="scientific">Collimonas fungivorans (strain Ter331)</name>
    <dbReference type="NCBI Taxonomy" id="1005048"/>
    <lineage>
        <taxon>Bacteria</taxon>
        <taxon>Pseudomonadati</taxon>
        <taxon>Pseudomonadota</taxon>
        <taxon>Betaproteobacteria</taxon>
        <taxon>Burkholderiales</taxon>
        <taxon>Oxalobacteraceae</taxon>
        <taxon>Collimonas</taxon>
    </lineage>
</organism>